<feature type="transmembrane region" description="Helical" evidence="5">
    <location>
        <begin position="102"/>
        <end position="121"/>
    </location>
</feature>
<proteinExistence type="predicted"/>
<dbReference type="SUPFAM" id="SSF48452">
    <property type="entry name" value="TPR-like"/>
    <property type="match status" value="1"/>
</dbReference>
<name>A0A940Y5N1_9BURK</name>
<feature type="transmembrane region" description="Helical" evidence="5">
    <location>
        <begin position="27"/>
        <end position="43"/>
    </location>
</feature>
<feature type="transmembrane region" description="Helical" evidence="5">
    <location>
        <begin position="485"/>
        <end position="505"/>
    </location>
</feature>
<gene>
    <name evidence="7" type="ORF">KAK03_01730</name>
</gene>
<feature type="transmembrane region" description="Helical" evidence="5">
    <location>
        <begin position="217"/>
        <end position="238"/>
    </location>
</feature>
<dbReference type="EMBL" id="JAGQDD010000001">
    <property type="protein sequence ID" value="MBQ0929188.1"/>
    <property type="molecule type" value="Genomic_DNA"/>
</dbReference>
<feature type="transmembrane region" description="Helical" evidence="5">
    <location>
        <begin position="389"/>
        <end position="410"/>
    </location>
</feature>
<dbReference type="PANTHER" id="PTHR37422">
    <property type="entry name" value="TEICHURONIC ACID BIOSYNTHESIS PROTEIN TUAE"/>
    <property type="match status" value="1"/>
</dbReference>
<comment type="caution">
    <text evidence="7">The sequence shown here is derived from an EMBL/GenBank/DDBJ whole genome shotgun (WGS) entry which is preliminary data.</text>
</comment>
<evidence type="ECO:0000313" key="8">
    <source>
        <dbReference type="Proteomes" id="UP000676246"/>
    </source>
</evidence>
<dbReference type="PANTHER" id="PTHR37422:SF13">
    <property type="entry name" value="LIPOPOLYSACCHARIDE BIOSYNTHESIS PROTEIN PA4999-RELATED"/>
    <property type="match status" value="1"/>
</dbReference>
<evidence type="ECO:0000256" key="2">
    <source>
        <dbReference type="ARBA" id="ARBA00022692"/>
    </source>
</evidence>
<evidence type="ECO:0000256" key="5">
    <source>
        <dbReference type="SAM" id="Phobius"/>
    </source>
</evidence>
<dbReference type="InterPro" id="IPR051533">
    <property type="entry name" value="WaaL-like"/>
</dbReference>
<comment type="subcellular location">
    <subcellularLocation>
        <location evidence="1">Membrane</location>
        <topology evidence="1">Multi-pass membrane protein</topology>
    </subcellularLocation>
</comment>
<keyword evidence="8" id="KW-1185">Reference proteome</keyword>
<keyword evidence="2 5" id="KW-0812">Transmembrane</keyword>
<feature type="transmembrane region" description="Helical" evidence="5">
    <location>
        <begin position="446"/>
        <end position="465"/>
    </location>
</feature>
<dbReference type="GO" id="GO:0016020">
    <property type="term" value="C:membrane"/>
    <property type="evidence" value="ECO:0007669"/>
    <property type="project" value="UniProtKB-SubCell"/>
</dbReference>
<dbReference type="InterPro" id="IPR007016">
    <property type="entry name" value="O-antigen_ligase-rel_domated"/>
</dbReference>
<keyword evidence="4 5" id="KW-0472">Membrane</keyword>
<dbReference type="Gene3D" id="1.25.40.10">
    <property type="entry name" value="Tetratricopeptide repeat domain"/>
    <property type="match status" value="1"/>
</dbReference>
<feature type="transmembrane region" description="Helical" evidence="5">
    <location>
        <begin position="177"/>
        <end position="196"/>
    </location>
</feature>
<evidence type="ECO:0000259" key="6">
    <source>
        <dbReference type="Pfam" id="PF04932"/>
    </source>
</evidence>
<feature type="domain" description="O-antigen ligase-related" evidence="6">
    <location>
        <begin position="228"/>
        <end position="398"/>
    </location>
</feature>
<reference evidence="7 8" key="1">
    <citation type="submission" date="2021-04" db="EMBL/GenBank/DDBJ databases">
        <title>The genome sequence of Ideonella sp. 3Y2.</title>
        <authorList>
            <person name="Liu Y."/>
        </authorList>
    </citation>
    <scope>NUCLEOTIDE SEQUENCE [LARGE SCALE GENOMIC DNA]</scope>
    <source>
        <strain evidence="7 8">3Y2</strain>
    </source>
</reference>
<accession>A0A940Y5N1</accession>
<feature type="transmembrane region" description="Helical" evidence="5">
    <location>
        <begin position="64"/>
        <end position="82"/>
    </location>
</feature>
<evidence type="ECO:0000313" key="7">
    <source>
        <dbReference type="EMBL" id="MBQ0929188.1"/>
    </source>
</evidence>
<protein>
    <submittedName>
        <fullName evidence="7">O-antigen ligase family protein</fullName>
    </submittedName>
</protein>
<dbReference type="InterPro" id="IPR011990">
    <property type="entry name" value="TPR-like_helical_dom_sf"/>
</dbReference>
<dbReference type="GO" id="GO:0016874">
    <property type="term" value="F:ligase activity"/>
    <property type="evidence" value="ECO:0007669"/>
    <property type="project" value="UniProtKB-KW"/>
</dbReference>
<dbReference type="Proteomes" id="UP000676246">
    <property type="component" value="Unassembled WGS sequence"/>
</dbReference>
<dbReference type="Pfam" id="PF04932">
    <property type="entry name" value="Wzy_C"/>
    <property type="match status" value="1"/>
</dbReference>
<evidence type="ECO:0000256" key="3">
    <source>
        <dbReference type="ARBA" id="ARBA00022989"/>
    </source>
</evidence>
<feature type="transmembrane region" description="Helical" evidence="5">
    <location>
        <begin position="244"/>
        <end position="261"/>
    </location>
</feature>
<feature type="transmembrane region" description="Helical" evidence="5">
    <location>
        <begin position="128"/>
        <end position="148"/>
    </location>
</feature>
<organism evidence="7 8">
    <name type="scientific">Ideonella alba</name>
    <dbReference type="NCBI Taxonomy" id="2824118"/>
    <lineage>
        <taxon>Bacteria</taxon>
        <taxon>Pseudomonadati</taxon>
        <taxon>Pseudomonadota</taxon>
        <taxon>Betaproteobacteria</taxon>
        <taxon>Burkholderiales</taxon>
        <taxon>Sphaerotilaceae</taxon>
        <taxon>Ideonella</taxon>
    </lineage>
</organism>
<keyword evidence="7" id="KW-0436">Ligase</keyword>
<dbReference type="AlphaFoldDB" id="A0A940Y5N1"/>
<sequence>MFWVLAALLLILPLLLGGNRGWATGLAALACWVALAGWALLVLRAPAAAAGHLGASAALSGARAPLLCLLGLGGLVGLQLLAAEGLLPAAWATEDPYATQDYLLRTLLYTGAFAAVLLGVTTEQRLRWLLLSLVGAGLVQAFVGAALLSGGQDFSLFHTPFEWYGRATGTFPNADHLAGFMELCLAAGLGLMVAQFGDDGQRQPDGWRGKTLALAQFAMSPKMLLRLLLIVLVIALVLTRSRMGNAAFFITLLLVGLLVALRSTKLRRPALWLVASMVVVDIFIIGQLVGLEKVVTRLQGTDMALPELAASGVVAPPDDVSDSERFREESLSSRLTPVLAALQLVPQRPVLGWGGGSFEAVFPKVRTPDVIPYQFNYAHSDYAQQAVEVGLLGLALWLGVGLLAGWRAWLLLDDQQPRLHRGVAVSTFMALGCLGLHSVVDFNLQIPANALTMTVLLALPFTLKLQRRSRGAARVRAEELHARPWRVQAVSAAVLLVAAGVLWWGGRLLVADWLAAPTWDVLTRHADNRGKLRPVPAEDLERALQRVEQSLALVPDAPQPHLRAGHFLLVLAARQPAEGATAEQRAARPAQVLQWRQRALAHFQQAARLRPQDPRPWLGVAQSQFYLGQAPLAWDTWRKALSLGPNERAVLQLALDQALPTWHQAPADVQQWLMRRFELGDAELRKEINDEAAEFGLSFVDE</sequence>
<evidence type="ECO:0000256" key="4">
    <source>
        <dbReference type="ARBA" id="ARBA00023136"/>
    </source>
</evidence>
<feature type="transmembrane region" description="Helical" evidence="5">
    <location>
        <begin position="422"/>
        <end position="440"/>
    </location>
</feature>
<keyword evidence="3 5" id="KW-1133">Transmembrane helix</keyword>
<feature type="transmembrane region" description="Helical" evidence="5">
    <location>
        <begin position="270"/>
        <end position="289"/>
    </location>
</feature>
<evidence type="ECO:0000256" key="1">
    <source>
        <dbReference type="ARBA" id="ARBA00004141"/>
    </source>
</evidence>